<dbReference type="InterPro" id="IPR006721">
    <property type="entry name" value="ATP_synth_F1_esu_mt"/>
</dbReference>
<dbReference type="CDD" id="cd12153">
    <property type="entry name" value="F1-ATPase_epsilon"/>
    <property type="match status" value="1"/>
</dbReference>
<comment type="caution">
    <text evidence="3">The sequence shown here is derived from an EMBL/GenBank/DDBJ whole genome shotgun (WGS) entry which is preliminary data.</text>
</comment>
<dbReference type="SUPFAM" id="SSF48690">
    <property type="entry name" value="Epsilon subunit of mitochondrial F1F0-ATP synthase"/>
    <property type="match status" value="1"/>
</dbReference>
<dbReference type="Pfam" id="PF04627">
    <property type="entry name" value="ATP-synt_Eps"/>
    <property type="match status" value="1"/>
</dbReference>
<dbReference type="Gene3D" id="1.10.1620.20">
    <property type="entry name" value="ATP synthase, F1 complex, epsilon subunit superfamily, mitochondrial"/>
    <property type="match status" value="1"/>
</dbReference>
<evidence type="ECO:0000313" key="3">
    <source>
        <dbReference type="EMBL" id="KAL0946440.1"/>
    </source>
</evidence>
<reference evidence="4" key="1">
    <citation type="submission" date="2024-06" db="EMBL/GenBank/DDBJ databases">
        <title>Multi-omics analyses provide insights into the biosynthesis of the anticancer antibiotic pleurotin in Hohenbuehelia grisea.</title>
        <authorList>
            <person name="Weaver J.A."/>
            <person name="Alberti F."/>
        </authorList>
    </citation>
    <scope>NUCLEOTIDE SEQUENCE [LARGE SCALE GENOMIC DNA]</scope>
    <source>
        <strain evidence="4">T-177</strain>
    </source>
</reference>
<organism evidence="3 4">
    <name type="scientific">Hohenbuehelia grisea</name>
    <dbReference type="NCBI Taxonomy" id="104357"/>
    <lineage>
        <taxon>Eukaryota</taxon>
        <taxon>Fungi</taxon>
        <taxon>Dikarya</taxon>
        <taxon>Basidiomycota</taxon>
        <taxon>Agaricomycotina</taxon>
        <taxon>Agaricomycetes</taxon>
        <taxon>Agaricomycetidae</taxon>
        <taxon>Agaricales</taxon>
        <taxon>Pleurotineae</taxon>
        <taxon>Pleurotaceae</taxon>
        <taxon>Hohenbuehelia</taxon>
    </lineage>
</organism>
<evidence type="ECO:0000313" key="4">
    <source>
        <dbReference type="Proteomes" id="UP001556367"/>
    </source>
</evidence>
<proteinExistence type="inferred from homology"/>
<dbReference type="Proteomes" id="UP001556367">
    <property type="component" value="Unassembled WGS sequence"/>
</dbReference>
<accession>A0ABR3IT95</accession>
<evidence type="ECO:0000256" key="2">
    <source>
        <dbReference type="SAM" id="MobiDB-lite"/>
    </source>
</evidence>
<protein>
    <recommendedName>
        <fullName evidence="5">Mitochondrial ATP synthase epsilon chain</fullName>
    </recommendedName>
</protein>
<keyword evidence="4" id="KW-1185">Reference proteome</keyword>
<sequence length="73" mass="8310">MSSATWRNVFTFNKYSQICSRAVRQSLQDTHRVAAERRGHTILRYQQWENGTGGKQVLLNPETDKGTQKSAAV</sequence>
<name>A0ABR3IT95_9AGAR</name>
<comment type="similarity">
    <text evidence="1">Belongs to the eukaryotic ATPase epsilon family.</text>
</comment>
<feature type="region of interest" description="Disordered" evidence="2">
    <location>
        <begin position="54"/>
        <end position="73"/>
    </location>
</feature>
<gene>
    <name evidence="3" type="ORF">HGRIS_012663</name>
</gene>
<dbReference type="InterPro" id="IPR036742">
    <property type="entry name" value="ATP_synth_F1_esu_sf_mt"/>
</dbReference>
<evidence type="ECO:0000256" key="1">
    <source>
        <dbReference type="ARBA" id="ARBA00009502"/>
    </source>
</evidence>
<dbReference type="EMBL" id="JASNQZ010000015">
    <property type="protein sequence ID" value="KAL0946440.1"/>
    <property type="molecule type" value="Genomic_DNA"/>
</dbReference>
<evidence type="ECO:0008006" key="5">
    <source>
        <dbReference type="Google" id="ProtNLM"/>
    </source>
</evidence>